<dbReference type="Proteomes" id="UP000250235">
    <property type="component" value="Unassembled WGS sequence"/>
</dbReference>
<dbReference type="AlphaFoldDB" id="A0A2Z7CFE3"/>
<feature type="domain" description="C2H2-type" evidence="3">
    <location>
        <begin position="154"/>
        <end position="181"/>
    </location>
</feature>
<feature type="domain" description="C2H2-type" evidence="3">
    <location>
        <begin position="9"/>
        <end position="36"/>
    </location>
</feature>
<keyword evidence="1" id="KW-0862">Zinc</keyword>
<feature type="compositionally biased region" description="Basic residues" evidence="2">
    <location>
        <begin position="380"/>
        <end position="395"/>
    </location>
</feature>
<evidence type="ECO:0000256" key="2">
    <source>
        <dbReference type="SAM" id="MobiDB-lite"/>
    </source>
</evidence>
<protein>
    <recommendedName>
        <fullName evidence="3">C2H2-type domain-containing protein</fullName>
    </recommendedName>
</protein>
<reference evidence="4 5" key="1">
    <citation type="journal article" date="2015" name="Proc. Natl. Acad. Sci. U.S.A.">
        <title>The resurrection genome of Boea hygrometrica: A blueprint for survival of dehydration.</title>
        <authorList>
            <person name="Xiao L."/>
            <person name="Yang G."/>
            <person name="Zhang L."/>
            <person name="Yang X."/>
            <person name="Zhao S."/>
            <person name="Ji Z."/>
            <person name="Zhou Q."/>
            <person name="Hu M."/>
            <person name="Wang Y."/>
            <person name="Chen M."/>
            <person name="Xu Y."/>
            <person name="Jin H."/>
            <person name="Xiao X."/>
            <person name="Hu G."/>
            <person name="Bao F."/>
            <person name="Hu Y."/>
            <person name="Wan P."/>
            <person name="Li L."/>
            <person name="Deng X."/>
            <person name="Kuang T."/>
            <person name="Xiang C."/>
            <person name="Zhu J.K."/>
            <person name="Oliver M.J."/>
            <person name="He Y."/>
        </authorList>
    </citation>
    <scope>NUCLEOTIDE SEQUENCE [LARGE SCALE GENOMIC DNA]</scope>
    <source>
        <strain evidence="5">cv. XS01</strain>
    </source>
</reference>
<dbReference type="InterPro" id="IPR013087">
    <property type="entry name" value="Znf_C2H2_type"/>
</dbReference>
<dbReference type="PROSITE" id="PS00028">
    <property type="entry name" value="ZINC_FINGER_C2H2_1"/>
    <property type="match status" value="3"/>
</dbReference>
<accession>A0A2Z7CFE3</accession>
<feature type="compositionally biased region" description="Basic and acidic residues" evidence="2">
    <location>
        <begin position="360"/>
        <end position="379"/>
    </location>
</feature>
<gene>
    <name evidence="4" type="ORF">F511_21972</name>
</gene>
<dbReference type="SMART" id="SM00355">
    <property type="entry name" value="ZnF_C2H2"/>
    <property type="match status" value="4"/>
</dbReference>
<dbReference type="Gene3D" id="3.30.160.60">
    <property type="entry name" value="Classic Zinc Finger"/>
    <property type="match status" value="2"/>
</dbReference>
<feature type="domain" description="C2H2-type" evidence="3">
    <location>
        <begin position="124"/>
        <end position="151"/>
    </location>
</feature>
<dbReference type="InterPro" id="IPR036236">
    <property type="entry name" value="Znf_C2H2_sf"/>
</dbReference>
<name>A0A2Z7CFE3_9LAMI</name>
<evidence type="ECO:0000256" key="1">
    <source>
        <dbReference type="PROSITE-ProRule" id="PRU00042"/>
    </source>
</evidence>
<evidence type="ECO:0000313" key="4">
    <source>
        <dbReference type="EMBL" id="KZV43380.1"/>
    </source>
</evidence>
<feature type="region of interest" description="Disordered" evidence="2">
    <location>
        <begin position="345"/>
        <end position="400"/>
    </location>
</feature>
<dbReference type="EMBL" id="KQ998120">
    <property type="protein sequence ID" value="KZV43380.1"/>
    <property type="molecule type" value="Genomic_DNA"/>
</dbReference>
<dbReference type="PROSITE" id="PS50157">
    <property type="entry name" value="ZINC_FINGER_C2H2_2"/>
    <property type="match status" value="4"/>
</dbReference>
<organism evidence="4 5">
    <name type="scientific">Dorcoceras hygrometricum</name>
    <dbReference type="NCBI Taxonomy" id="472368"/>
    <lineage>
        <taxon>Eukaryota</taxon>
        <taxon>Viridiplantae</taxon>
        <taxon>Streptophyta</taxon>
        <taxon>Embryophyta</taxon>
        <taxon>Tracheophyta</taxon>
        <taxon>Spermatophyta</taxon>
        <taxon>Magnoliopsida</taxon>
        <taxon>eudicotyledons</taxon>
        <taxon>Gunneridae</taxon>
        <taxon>Pentapetalae</taxon>
        <taxon>asterids</taxon>
        <taxon>lamiids</taxon>
        <taxon>Lamiales</taxon>
        <taxon>Gesneriaceae</taxon>
        <taxon>Didymocarpoideae</taxon>
        <taxon>Trichosporeae</taxon>
        <taxon>Loxocarpinae</taxon>
        <taxon>Dorcoceras</taxon>
    </lineage>
</organism>
<sequence>MEESQERRYICKICSKSCVSGKSLGGHMRIHLAQISASKKAVELEVAIGVDSESGLVQNDGFQLEKPSNDQLNSTFPSVEDIKNRHSNTDYEESDLSNSYELRENPKKSWRISNPKCGISRKAACCKLCHKRFPSVRALSGHMRFHSTKSKGLHQCATCGKAFSSIRAMFGHMKSHSKKLSRARGESSDNDSVDLGNLCPVRKKRSRVRYKIEESPLVSSSNASPSVVFEFGEEDAAVCLLMLSIGVTESTYNDSAYFGAGSFSKSREINGSDENFVCAGVKISNVSECDGLGSIKTPKMLEGSSVPIKLAESDKDQIIEGGIQETDSEPLKSLPCKEARLSVHDMEKNSPQNGASNLEIAKDSEKKNASRQKMLDKNSKSHHAIASHRASHRVPKNSSSVDKIAGQLSVNGDPMKHDDKVECIGIRLEQGTKDYQCSTCFKLFGSGRALGGHKRAHHSVFAESKTEESTAQNQQCGIVNNFLDLNVPLTADEGSNGHAGLNLWRVDRGRELEALVLTN</sequence>
<dbReference type="OrthoDB" id="6077919at2759"/>
<feature type="domain" description="C2H2-type" evidence="3">
    <location>
        <begin position="435"/>
        <end position="457"/>
    </location>
</feature>
<evidence type="ECO:0000313" key="5">
    <source>
        <dbReference type="Proteomes" id="UP000250235"/>
    </source>
</evidence>
<dbReference type="PANTHER" id="PTHR46869">
    <property type="entry name" value="C2H2-LIKE ZINC FINGER PROTEIN"/>
    <property type="match status" value="1"/>
</dbReference>
<dbReference type="PANTHER" id="PTHR46869:SF7">
    <property type="entry name" value="ZINC FINGER PROTEIN ZAT9-LIKE"/>
    <property type="match status" value="1"/>
</dbReference>
<dbReference type="GO" id="GO:0008270">
    <property type="term" value="F:zinc ion binding"/>
    <property type="evidence" value="ECO:0007669"/>
    <property type="project" value="UniProtKB-KW"/>
</dbReference>
<proteinExistence type="predicted"/>
<keyword evidence="1" id="KW-0479">Metal-binding</keyword>
<keyword evidence="1" id="KW-0863">Zinc-finger</keyword>
<evidence type="ECO:0000259" key="3">
    <source>
        <dbReference type="PROSITE" id="PS50157"/>
    </source>
</evidence>
<dbReference type="SUPFAM" id="SSF57667">
    <property type="entry name" value="beta-beta-alpha zinc fingers"/>
    <property type="match status" value="3"/>
</dbReference>
<dbReference type="Pfam" id="PF13912">
    <property type="entry name" value="zf-C2H2_6"/>
    <property type="match status" value="4"/>
</dbReference>
<keyword evidence="5" id="KW-1185">Reference proteome</keyword>